<dbReference type="GO" id="GO:0015297">
    <property type="term" value="F:antiporter activity"/>
    <property type="evidence" value="ECO:0007669"/>
    <property type="project" value="InterPro"/>
</dbReference>
<evidence type="ECO:0000256" key="2">
    <source>
        <dbReference type="SAM" id="Phobius"/>
    </source>
</evidence>
<dbReference type="Proteomes" id="UP000315891">
    <property type="component" value="Chromosome"/>
</dbReference>
<evidence type="ECO:0000256" key="1">
    <source>
        <dbReference type="ARBA" id="ARBA00022448"/>
    </source>
</evidence>
<feature type="transmembrane region" description="Helical" evidence="2">
    <location>
        <begin position="165"/>
        <end position="185"/>
    </location>
</feature>
<feature type="transmembrane region" description="Helical" evidence="2">
    <location>
        <begin position="197"/>
        <end position="219"/>
    </location>
</feature>
<dbReference type="EMBL" id="CP041742">
    <property type="protein sequence ID" value="QDQ74238.1"/>
    <property type="molecule type" value="Genomic_DNA"/>
</dbReference>
<feature type="transmembrane region" description="Helical" evidence="2">
    <location>
        <begin position="99"/>
        <end position="127"/>
    </location>
</feature>
<dbReference type="GO" id="GO:0042910">
    <property type="term" value="F:xenobiotic transmembrane transporter activity"/>
    <property type="evidence" value="ECO:0007669"/>
    <property type="project" value="InterPro"/>
</dbReference>
<dbReference type="OrthoDB" id="9780160at2"/>
<dbReference type="InterPro" id="IPR002528">
    <property type="entry name" value="MATE_fam"/>
</dbReference>
<gene>
    <name evidence="3" type="ORF">FNZ56_10260</name>
</gene>
<keyword evidence="2" id="KW-1133">Transmembrane helix</keyword>
<evidence type="ECO:0000313" key="3">
    <source>
        <dbReference type="EMBL" id="QDQ74238.1"/>
    </source>
</evidence>
<feature type="transmembrane region" description="Helical" evidence="2">
    <location>
        <begin position="363"/>
        <end position="382"/>
    </location>
</feature>
<feature type="transmembrane region" description="Helical" evidence="2">
    <location>
        <begin position="437"/>
        <end position="457"/>
    </location>
</feature>
<keyword evidence="1" id="KW-0813">Transport</keyword>
<feature type="transmembrane region" description="Helical" evidence="2">
    <location>
        <begin position="329"/>
        <end position="351"/>
    </location>
</feature>
<protein>
    <submittedName>
        <fullName evidence="3">MATE family efflux transporter</fullName>
    </submittedName>
</protein>
<feature type="transmembrane region" description="Helical" evidence="2">
    <location>
        <begin position="51"/>
        <end position="78"/>
    </location>
</feature>
<proteinExistence type="predicted"/>
<dbReference type="PANTHER" id="PTHR43298">
    <property type="entry name" value="MULTIDRUG RESISTANCE PROTEIN NORM-RELATED"/>
    <property type="match status" value="1"/>
</dbReference>
<feature type="transmembrane region" description="Helical" evidence="2">
    <location>
        <begin position="403"/>
        <end position="425"/>
    </location>
</feature>
<evidence type="ECO:0000313" key="4">
    <source>
        <dbReference type="Proteomes" id="UP000315891"/>
    </source>
</evidence>
<keyword evidence="2" id="KW-0472">Membrane</keyword>
<sequence length="476" mass="49522">MSSSQTHVARGFGAELRTSALLALPLSLGHLSSGLIGFVDSAIAGHHGTRTLAAVSIGTALFWLPMMIPMGTLMSLPPSVSQMDGGGRRGEIAPLFRQALWLAVALGIVLFALLSLAPMAMAAFGIAEDIRPGASAFLHGIRWGIPAFTLYLCMRYLSDGLHWSLPTMVFGFGGLLVLLPFGYVLTFGKFGFPELGAGGLGVASALMMWGQALGFALYLSKSKRFADLGLFARFERPHAPTLKQLLATGLPIGVTVAMEGSLFIVTALLIGRLGPVSSAAHQIAINVASLAFMIPLGLAEATTVRVGHALGRVLRQAQDERDMSGVRRAAFAGYALLLLTQTVSATIMVGGRHAIVGLYSGDAAVAALAASLLLYAAAFQFPDGVQVVSAGSLRGLKDTRVPMLLAALAYWGIGMPVGATLGFGLGGLTPVLGPRGMWIGLIAGLSVAAVLLCTRFLRSSRRIPMSPPEGTLTSGA</sequence>
<dbReference type="PANTHER" id="PTHR43298:SF2">
    <property type="entry name" value="FMN_FAD EXPORTER YEEO-RELATED"/>
    <property type="match status" value="1"/>
</dbReference>
<dbReference type="InterPro" id="IPR050222">
    <property type="entry name" value="MATE_MdtK"/>
</dbReference>
<name>A0A516V6U6_9GAMM</name>
<dbReference type="Pfam" id="PF01554">
    <property type="entry name" value="MatE"/>
    <property type="match status" value="2"/>
</dbReference>
<feature type="transmembrane region" description="Helical" evidence="2">
    <location>
        <begin position="245"/>
        <end position="271"/>
    </location>
</feature>
<dbReference type="AlphaFoldDB" id="A0A516V6U6"/>
<reference evidence="3 4" key="1">
    <citation type="submission" date="2019-07" db="EMBL/GenBank/DDBJ databases">
        <title>Lysobacter weifangensis sp. nov., isolated from bensulfuron-methyl contaminated farmland soil.</title>
        <authorList>
            <person name="Zhao H."/>
        </authorList>
    </citation>
    <scope>NUCLEOTIDE SEQUENCE [LARGE SCALE GENOMIC DNA]</scope>
    <source>
        <strain evidence="3 4">CC-Bw-6</strain>
    </source>
</reference>
<keyword evidence="2" id="KW-0812">Transmembrane</keyword>
<dbReference type="RefSeq" id="WP_143879747.1">
    <property type="nucleotide sequence ID" value="NZ_BAABLZ010000001.1"/>
</dbReference>
<dbReference type="CDD" id="cd13131">
    <property type="entry name" value="MATE_NorM_like"/>
    <property type="match status" value="1"/>
</dbReference>
<keyword evidence="4" id="KW-1185">Reference proteome</keyword>
<feature type="transmembrane region" description="Helical" evidence="2">
    <location>
        <begin position="20"/>
        <end position="39"/>
    </location>
</feature>
<feature type="transmembrane region" description="Helical" evidence="2">
    <location>
        <begin position="283"/>
        <end position="308"/>
    </location>
</feature>
<dbReference type="NCBIfam" id="TIGR00797">
    <property type="entry name" value="matE"/>
    <property type="match status" value="1"/>
</dbReference>
<accession>A0A516V6U6</accession>
<dbReference type="GO" id="GO:0005886">
    <property type="term" value="C:plasma membrane"/>
    <property type="evidence" value="ECO:0007669"/>
    <property type="project" value="TreeGrafter"/>
</dbReference>
<organism evidence="3 4">
    <name type="scientific">Pseudoluteimonas lycopersici</name>
    <dbReference type="NCBI Taxonomy" id="1324796"/>
    <lineage>
        <taxon>Bacteria</taxon>
        <taxon>Pseudomonadati</taxon>
        <taxon>Pseudomonadota</taxon>
        <taxon>Gammaproteobacteria</taxon>
        <taxon>Lysobacterales</taxon>
        <taxon>Lysobacteraceae</taxon>
        <taxon>Pseudoluteimonas</taxon>
    </lineage>
</organism>